<comment type="caution">
    <text evidence="2">The sequence shown here is derived from an EMBL/GenBank/DDBJ whole genome shotgun (WGS) entry which is preliminary data.</text>
</comment>
<proteinExistence type="predicted"/>
<accession>F3SLN3</accession>
<keyword evidence="1" id="KW-0472">Membrane</keyword>
<evidence type="ECO:0000313" key="2">
    <source>
        <dbReference type="EMBL" id="EGG39034.1"/>
    </source>
</evidence>
<dbReference type="Proteomes" id="UP000003378">
    <property type="component" value="Unassembled WGS sequence"/>
</dbReference>
<keyword evidence="1" id="KW-1133">Transmembrane helix</keyword>
<sequence>MVNKGKDSLMKLRINAEDKPAQKVFDYQLDLDPDTILKMTALICGTVAAVSLLSLFKEK</sequence>
<evidence type="ECO:0000256" key="1">
    <source>
        <dbReference type="SAM" id="Phobius"/>
    </source>
</evidence>
<reference evidence="2 3" key="1">
    <citation type="submission" date="2011-03" db="EMBL/GenBank/DDBJ databases">
        <authorList>
            <person name="Muzny D."/>
            <person name="Qin X."/>
            <person name="Deng J."/>
            <person name="Jiang H."/>
            <person name="Liu Y."/>
            <person name="Qu J."/>
            <person name="Song X.-Z."/>
            <person name="Zhang L."/>
            <person name="Thornton R."/>
            <person name="Coyle M."/>
            <person name="Francisco L."/>
            <person name="Jackson L."/>
            <person name="Javaid M."/>
            <person name="Korchina V."/>
            <person name="Kovar C."/>
            <person name="Mata R."/>
            <person name="Mathew T."/>
            <person name="Ngo R."/>
            <person name="Nguyen L."/>
            <person name="Nguyen N."/>
            <person name="Okwuonu G."/>
            <person name="Ongeri F."/>
            <person name="Pham C."/>
            <person name="Simmons D."/>
            <person name="Wilczek-Boney K."/>
            <person name="Hale W."/>
            <person name="Jakkamsetti A."/>
            <person name="Pham P."/>
            <person name="Ruth R."/>
            <person name="San Lucas F."/>
            <person name="Warren J."/>
            <person name="Zhang J."/>
            <person name="Zhao Z."/>
            <person name="Zhou C."/>
            <person name="Zhu D."/>
            <person name="Lee S."/>
            <person name="Bess C."/>
            <person name="Blankenburg K."/>
            <person name="Forbes L."/>
            <person name="Fu Q."/>
            <person name="Gubbala S."/>
            <person name="Hirani K."/>
            <person name="Jayaseelan J.C."/>
            <person name="Lara F."/>
            <person name="Munidasa M."/>
            <person name="Palculict T."/>
            <person name="Patil S."/>
            <person name="Pu L.-L."/>
            <person name="Saada N."/>
            <person name="Tang L."/>
            <person name="Weissenberger G."/>
            <person name="Zhu Y."/>
            <person name="Hemphill L."/>
            <person name="Shang Y."/>
            <person name="Youmans B."/>
            <person name="Ayvaz T."/>
            <person name="Ross M."/>
            <person name="Santibanez J."/>
            <person name="Aqrawi P."/>
            <person name="Gross S."/>
            <person name="Joshi V."/>
            <person name="Fowler G."/>
            <person name="Nazareth L."/>
            <person name="Reid J."/>
            <person name="Worley K."/>
            <person name="Petrosino J."/>
            <person name="Highlander S."/>
            <person name="Gibbs R."/>
        </authorList>
    </citation>
    <scope>NUCLEOTIDE SEQUENCE [LARGE SCALE GENOMIC DNA]</scope>
    <source>
        <strain evidence="2 3">SK1087</strain>
    </source>
</reference>
<evidence type="ECO:0000313" key="3">
    <source>
        <dbReference type="Proteomes" id="UP000003378"/>
    </source>
</evidence>
<dbReference type="HOGENOM" id="CLU_210484_0_0_9"/>
<keyword evidence="1" id="KW-0812">Transmembrane</keyword>
<name>F3SLN3_STRSA</name>
<dbReference type="EMBL" id="AFDP01000024">
    <property type="protein sequence ID" value="EGG39034.1"/>
    <property type="molecule type" value="Genomic_DNA"/>
</dbReference>
<protein>
    <submittedName>
        <fullName evidence="2">Uncharacterized protein</fullName>
    </submittedName>
</protein>
<dbReference type="AlphaFoldDB" id="F3SLN3"/>
<dbReference type="PATRIC" id="fig|888824.3.peg.2009"/>
<gene>
    <name evidence="2" type="ORF">HMPREF9397_2056</name>
</gene>
<organism evidence="2 3">
    <name type="scientific">Streptococcus sanguinis SK1087</name>
    <dbReference type="NCBI Taxonomy" id="888824"/>
    <lineage>
        <taxon>Bacteria</taxon>
        <taxon>Bacillati</taxon>
        <taxon>Bacillota</taxon>
        <taxon>Bacilli</taxon>
        <taxon>Lactobacillales</taxon>
        <taxon>Streptococcaceae</taxon>
        <taxon>Streptococcus</taxon>
    </lineage>
</organism>
<feature type="transmembrane region" description="Helical" evidence="1">
    <location>
        <begin position="36"/>
        <end position="56"/>
    </location>
</feature>